<dbReference type="EMBL" id="FCNP01000050">
    <property type="protein sequence ID" value="CVI64061.1"/>
    <property type="molecule type" value="Genomic_DNA"/>
</dbReference>
<keyword evidence="4 7" id="KW-0812">Transmembrane</keyword>
<feature type="transmembrane region" description="Helical" evidence="7">
    <location>
        <begin position="106"/>
        <end position="132"/>
    </location>
</feature>
<comment type="subcellular location">
    <subcellularLocation>
        <location evidence="1 7">Cell membrane</location>
        <topology evidence="1 7">Multi-pass membrane protein</topology>
    </subcellularLocation>
</comment>
<dbReference type="InterPro" id="IPR000515">
    <property type="entry name" value="MetI-like"/>
</dbReference>
<evidence type="ECO:0000256" key="4">
    <source>
        <dbReference type="ARBA" id="ARBA00022692"/>
    </source>
</evidence>
<evidence type="ECO:0000256" key="6">
    <source>
        <dbReference type="ARBA" id="ARBA00023136"/>
    </source>
</evidence>
<comment type="caution">
    <text evidence="9">The sequence shown here is derived from an EMBL/GenBank/DDBJ whole genome shotgun (WGS) entry which is preliminary data.</text>
</comment>
<feature type="domain" description="ABC transmembrane type-1" evidence="8">
    <location>
        <begin position="104"/>
        <end position="292"/>
    </location>
</feature>
<feature type="transmembrane region" description="Helical" evidence="7">
    <location>
        <begin position="44"/>
        <end position="64"/>
    </location>
</feature>
<keyword evidence="5 7" id="KW-1133">Transmembrane helix</keyword>
<sequence length="307" mass="32986">MKGPLSPMAVRSGLENKMPPGQTTAGAEAEGLPKSKPFYLAAPVKIWGGILAFAVMLAIFAPVVTTHDPVTFNTAFRLKPISPEFWLGTDSFGRDVFSRLIYGARISLSVGVGTVVISAVLGIVFGVIAGYFRWADMIIMRLMDGLMAIPGILLAIALVAISGATLTTVLVAIAVPEIPRVVRMVRSVIIGVRNEPYVEAAMCVGTSVPFMVWRHMLPNTLAPLLVQSTYIFASAIMTEAVLSFLGAGIPPETPSWGNMMADGRLYFLLKPELVLIPGVMVSLTVLSVNILGDVFRDNLDPRMAKRL</sequence>
<evidence type="ECO:0000256" key="2">
    <source>
        <dbReference type="ARBA" id="ARBA00022448"/>
    </source>
</evidence>
<feature type="transmembrane region" description="Helical" evidence="7">
    <location>
        <begin position="274"/>
        <end position="295"/>
    </location>
</feature>
<feature type="transmembrane region" description="Helical" evidence="7">
    <location>
        <begin position="152"/>
        <end position="176"/>
    </location>
</feature>
<comment type="similarity">
    <text evidence="7">Belongs to the binding-protein-dependent transport system permease family.</text>
</comment>
<dbReference type="AlphaFoldDB" id="A0A1S7UBV1"/>
<dbReference type="Pfam" id="PF00528">
    <property type="entry name" value="BPD_transp_1"/>
    <property type="match status" value="1"/>
</dbReference>
<dbReference type="SUPFAM" id="SSF161098">
    <property type="entry name" value="MetI-like"/>
    <property type="match status" value="1"/>
</dbReference>
<reference evidence="9" key="1">
    <citation type="submission" date="2016-01" db="EMBL/GenBank/DDBJ databases">
        <authorList>
            <person name="Regsiter A."/>
            <person name="william w."/>
        </authorList>
    </citation>
    <scope>NUCLEOTIDE SEQUENCE</scope>
    <source>
        <strain evidence="9">NCPPB 1641</strain>
    </source>
</reference>
<dbReference type="PROSITE" id="PS50928">
    <property type="entry name" value="ABC_TM1"/>
    <property type="match status" value="1"/>
</dbReference>
<organism evidence="9 10">
    <name type="scientific">Agrobacterium deltaense NCPPB 1641</name>
    <dbReference type="NCBI Taxonomy" id="1183425"/>
    <lineage>
        <taxon>Bacteria</taxon>
        <taxon>Pseudomonadati</taxon>
        <taxon>Pseudomonadota</taxon>
        <taxon>Alphaproteobacteria</taxon>
        <taxon>Hyphomicrobiales</taxon>
        <taxon>Rhizobiaceae</taxon>
        <taxon>Rhizobium/Agrobacterium group</taxon>
        <taxon>Agrobacterium</taxon>
    </lineage>
</organism>
<evidence type="ECO:0000256" key="5">
    <source>
        <dbReference type="ARBA" id="ARBA00022989"/>
    </source>
</evidence>
<dbReference type="CDD" id="cd06261">
    <property type="entry name" value="TM_PBP2"/>
    <property type="match status" value="1"/>
</dbReference>
<protein>
    <submittedName>
        <fullName evidence="9">ABC transporter (Permease protein) putative membrane protein</fullName>
    </submittedName>
</protein>
<evidence type="ECO:0000256" key="7">
    <source>
        <dbReference type="RuleBase" id="RU363032"/>
    </source>
</evidence>
<dbReference type="Proteomes" id="UP000192140">
    <property type="component" value="Unassembled WGS sequence"/>
</dbReference>
<dbReference type="Gene3D" id="1.10.3720.10">
    <property type="entry name" value="MetI-like"/>
    <property type="match status" value="1"/>
</dbReference>
<dbReference type="PANTHER" id="PTHR43386">
    <property type="entry name" value="OLIGOPEPTIDE TRANSPORT SYSTEM PERMEASE PROTEIN APPC"/>
    <property type="match status" value="1"/>
</dbReference>
<accession>A0A1S7UBV1</accession>
<dbReference type="InterPro" id="IPR035906">
    <property type="entry name" value="MetI-like_sf"/>
</dbReference>
<keyword evidence="10" id="KW-1185">Reference proteome</keyword>
<dbReference type="GO" id="GO:0055085">
    <property type="term" value="P:transmembrane transport"/>
    <property type="evidence" value="ECO:0007669"/>
    <property type="project" value="InterPro"/>
</dbReference>
<keyword evidence="2 7" id="KW-0813">Transport</keyword>
<evidence type="ECO:0000313" key="9">
    <source>
        <dbReference type="EMBL" id="CVI64061.1"/>
    </source>
</evidence>
<name>A0A1S7UBV1_9HYPH</name>
<evidence type="ECO:0000313" key="10">
    <source>
        <dbReference type="Proteomes" id="UP000192140"/>
    </source>
</evidence>
<evidence type="ECO:0000256" key="3">
    <source>
        <dbReference type="ARBA" id="ARBA00022475"/>
    </source>
</evidence>
<evidence type="ECO:0000256" key="1">
    <source>
        <dbReference type="ARBA" id="ARBA00004651"/>
    </source>
</evidence>
<keyword evidence="6 7" id="KW-0472">Membrane</keyword>
<proteinExistence type="inferred from homology"/>
<gene>
    <name evidence="9" type="ORF">AGR7A_pAt30109</name>
</gene>
<evidence type="ECO:0000259" key="8">
    <source>
        <dbReference type="PROSITE" id="PS50928"/>
    </source>
</evidence>
<dbReference type="PANTHER" id="PTHR43386:SF6">
    <property type="entry name" value="ABC TRANSPORTER PERMEASE PROTEIN"/>
    <property type="match status" value="1"/>
</dbReference>
<keyword evidence="3" id="KW-1003">Cell membrane</keyword>
<dbReference type="InterPro" id="IPR050366">
    <property type="entry name" value="BP-dependent_transpt_permease"/>
</dbReference>
<dbReference type="GO" id="GO:0005886">
    <property type="term" value="C:plasma membrane"/>
    <property type="evidence" value="ECO:0007669"/>
    <property type="project" value="UniProtKB-SubCell"/>
</dbReference>